<protein>
    <recommendedName>
        <fullName evidence="3">beta-N-acetylhexosaminidase</fullName>
        <ecNumber evidence="3">3.2.1.52</ecNumber>
    </recommendedName>
</protein>
<accession>A0A1N5W5M4</accession>
<dbReference type="InterPro" id="IPR036962">
    <property type="entry name" value="Glyco_hydro_3_N_sf"/>
</dbReference>
<comment type="catalytic activity">
    <reaction evidence="1">
        <text>Hydrolysis of terminal non-reducing N-acetyl-D-hexosamine residues in N-acetyl-beta-D-hexosaminides.</text>
        <dbReference type="EC" id="3.2.1.52"/>
    </reaction>
</comment>
<dbReference type="Gene3D" id="3.20.20.300">
    <property type="entry name" value="Glycoside hydrolase, family 3, N-terminal domain"/>
    <property type="match status" value="1"/>
</dbReference>
<comment type="similarity">
    <text evidence="2">Belongs to the glycosyl hydrolase 3 family.</text>
</comment>
<dbReference type="Proteomes" id="UP000195607">
    <property type="component" value="Chromosome I"/>
</dbReference>
<dbReference type="InterPro" id="IPR017853">
    <property type="entry name" value="GH"/>
</dbReference>
<dbReference type="PANTHER" id="PTHR30480:SF13">
    <property type="entry name" value="BETA-HEXOSAMINIDASE"/>
    <property type="match status" value="1"/>
</dbReference>
<dbReference type="PANTHER" id="PTHR30480">
    <property type="entry name" value="BETA-HEXOSAMINIDASE-RELATED"/>
    <property type="match status" value="1"/>
</dbReference>
<evidence type="ECO:0000313" key="7">
    <source>
        <dbReference type="EMBL" id="SIM80601.1"/>
    </source>
</evidence>
<dbReference type="SUPFAM" id="SSF51445">
    <property type="entry name" value="(Trans)glycosidases"/>
    <property type="match status" value="1"/>
</dbReference>
<dbReference type="InterPro" id="IPR050226">
    <property type="entry name" value="NagZ_Beta-hexosaminidase"/>
</dbReference>
<dbReference type="EC" id="3.2.1.52" evidence="3"/>
<dbReference type="GeneID" id="41588918"/>
<reference evidence="7 8" key="1">
    <citation type="submission" date="2016-04" db="EMBL/GenBank/DDBJ databases">
        <authorList>
            <person name="Evans L.H."/>
            <person name="Alamgir A."/>
            <person name="Owens N."/>
            <person name="Weber N.D."/>
            <person name="Virtaneva K."/>
            <person name="Barbian K."/>
            <person name="Babar A."/>
            <person name="Rosenke K."/>
        </authorList>
    </citation>
    <scope>NUCLEOTIDE SEQUENCE [LARGE SCALE GENOMIC DNA]</scope>
    <source>
        <strain evidence="8">S5(T) (JCM 30642 \VKM B-2941)</strain>
    </source>
</reference>
<evidence type="ECO:0000259" key="6">
    <source>
        <dbReference type="Pfam" id="PF00933"/>
    </source>
</evidence>
<dbReference type="EMBL" id="LT671858">
    <property type="protein sequence ID" value="SIM80601.1"/>
    <property type="molecule type" value="Genomic_DNA"/>
</dbReference>
<dbReference type="InterPro" id="IPR001764">
    <property type="entry name" value="Glyco_hydro_3_N"/>
</dbReference>
<feature type="domain" description="Glycoside hydrolase family 3 N-terminal" evidence="6">
    <location>
        <begin position="17"/>
        <end position="277"/>
    </location>
</feature>
<organism evidence="7 8">
    <name type="scientific">Cuniculiplasma divulgatum</name>
    <dbReference type="NCBI Taxonomy" id="1673428"/>
    <lineage>
        <taxon>Archaea</taxon>
        <taxon>Methanobacteriati</taxon>
        <taxon>Thermoplasmatota</taxon>
        <taxon>Thermoplasmata</taxon>
        <taxon>Thermoplasmatales</taxon>
        <taxon>Cuniculiplasmataceae</taxon>
        <taxon>Cuniculiplasma</taxon>
    </lineage>
</organism>
<dbReference type="RefSeq" id="WP_148690089.1">
    <property type="nucleotide sequence ID" value="NZ_LT671858.1"/>
</dbReference>
<proteinExistence type="inferred from homology"/>
<dbReference type="GO" id="GO:0009254">
    <property type="term" value="P:peptidoglycan turnover"/>
    <property type="evidence" value="ECO:0007669"/>
    <property type="project" value="TreeGrafter"/>
</dbReference>
<dbReference type="AlphaFoldDB" id="A0A1N5W5M4"/>
<evidence type="ECO:0000313" key="8">
    <source>
        <dbReference type="Proteomes" id="UP000195607"/>
    </source>
</evidence>
<evidence type="ECO:0000256" key="3">
    <source>
        <dbReference type="ARBA" id="ARBA00012663"/>
    </source>
</evidence>
<dbReference type="Pfam" id="PF00933">
    <property type="entry name" value="Glyco_hydro_3"/>
    <property type="match status" value="1"/>
</dbReference>
<evidence type="ECO:0000256" key="5">
    <source>
        <dbReference type="ARBA" id="ARBA00023295"/>
    </source>
</evidence>
<gene>
    <name evidence="7" type="ORF">CSP5_1676</name>
</gene>
<dbReference type="GO" id="GO:0005975">
    <property type="term" value="P:carbohydrate metabolic process"/>
    <property type="evidence" value="ECO:0007669"/>
    <property type="project" value="InterPro"/>
</dbReference>
<name>A0A1N5W5M4_9ARCH</name>
<dbReference type="GO" id="GO:0004563">
    <property type="term" value="F:beta-N-acetylhexosaminidase activity"/>
    <property type="evidence" value="ECO:0007669"/>
    <property type="project" value="UniProtKB-EC"/>
</dbReference>
<keyword evidence="4" id="KW-0378">Hydrolase</keyword>
<evidence type="ECO:0000256" key="4">
    <source>
        <dbReference type="ARBA" id="ARBA00022801"/>
    </source>
</evidence>
<sequence>MRTGLFIQTGLRGVEREESLKYISKMLPLSVVLFGNDFSNEKELTELISKINHIYVVENNVPAPFIAVDQEGGNVVRIPWIDYSPSNLFLGKLDNPEFTNYVGMLTGYQLNSLGIRWNLAPVLDTLNGYNPVILERSFGSDLETIGKHGAEFIKGIQSYDVRATAKHFPGHGSVMVDSHVDLPEDKRNVESIINDSYPFRKAIDAGVSSIMLSHVLYNSLDENYPATLSAEVQKLLRHSFNYKNLIISDSMDMKAVKGRYDVSEIIKGSIKNEVDVIENADIVGSMEFYEQIQNIDTALLKPKEERIVQFMQPFKKLSYKPSPLLMRSVETVSSRIRRRKILNPDIEADLVLMDSKDESQVAEISKSTNLVSTHLADLNLKLKLHYGTEFLENMKESGRQIILVGRNEHLRSRVNLMNAISGKNNCVFISTSFDGDIGIVSEKMGYISAYSKKPSVIVGAILKAYGFMA</sequence>
<evidence type="ECO:0000256" key="1">
    <source>
        <dbReference type="ARBA" id="ARBA00001231"/>
    </source>
</evidence>
<keyword evidence="5" id="KW-0326">Glycosidase</keyword>
<evidence type="ECO:0000256" key="2">
    <source>
        <dbReference type="ARBA" id="ARBA00005336"/>
    </source>
</evidence>